<proteinExistence type="predicted"/>
<dbReference type="GO" id="GO:0071949">
    <property type="term" value="F:FAD binding"/>
    <property type="evidence" value="ECO:0007669"/>
    <property type="project" value="InterPro"/>
</dbReference>
<keyword evidence="2" id="KW-0503">Monooxygenase</keyword>
<organism evidence="4 5">
    <name type="scientific">Actinokineospora auranticolor</name>
    <dbReference type="NCBI Taxonomy" id="155976"/>
    <lineage>
        <taxon>Bacteria</taxon>
        <taxon>Bacillati</taxon>
        <taxon>Actinomycetota</taxon>
        <taxon>Actinomycetes</taxon>
        <taxon>Pseudonocardiales</taxon>
        <taxon>Pseudonocardiaceae</taxon>
        <taxon>Actinokineospora</taxon>
    </lineage>
</organism>
<evidence type="ECO:0000313" key="5">
    <source>
        <dbReference type="Proteomes" id="UP000239203"/>
    </source>
</evidence>
<evidence type="ECO:0000256" key="2">
    <source>
        <dbReference type="ARBA" id="ARBA00023033"/>
    </source>
</evidence>
<keyword evidence="1" id="KW-0560">Oxidoreductase</keyword>
<dbReference type="InterPro" id="IPR002938">
    <property type="entry name" value="FAD-bd"/>
</dbReference>
<evidence type="ECO:0000256" key="1">
    <source>
        <dbReference type="ARBA" id="ARBA00023002"/>
    </source>
</evidence>
<dbReference type="GO" id="GO:0004497">
    <property type="term" value="F:monooxygenase activity"/>
    <property type="evidence" value="ECO:0007669"/>
    <property type="project" value="UniProtKB-KW"/>
</dbReference>
<reference evidence="4 5" key="1">
    <citation type="submission" date="2018-02" db="EMBL/GenBank/DDBJ databases">
        <title>Genomic Encyclopedia of Archaeal and Bacterial Type Strains, Phase II (KMG-II): from individual species to whole genera.</title>
        <authorList>
            <person name="Goeker M."/>
        </authorList>
    </citation>
    <scope>NUCLEOTIDE SEQUENCE [LARGE SCALE GENOMIC DNA]</scope>
    <source>
        <strain evidence="4 5">YU 961-1</strain>
    </source>
</reference>
<protein>
    <submittedName>
        <fullName evidence="4">2-polyprenyl-6-methoxyphenol hydroxylase-like FAD-dependent oxidoreductase</fullName>
    </submittedName>
</protein>
<dbReference type="EMBL" id="PTIX01000004">
    <property type="protein sequence ID" value="PPK68911.1"/>
    <property type="molecule type" value="Genomic_DNA"/>
</dbReference>
<feature type="domain" description="FAD-binding" evidence="3">
    <location>
        <begin position="4"/>
        <end position="73"/>
    </location>
</feature>
<evidence type="ECO:0000259" key="3">
    <source>
        <dbReference type="Pfam" id="PF01494"/>
    </source>
</evidence>
<keyword evidence="5" id="KW-1185">Reference proteome</keyword>
<dbReference type="PANTHER" id="PTHR13789">
    <property type="entry name" value="MONOOXYGENASE"/>
    <property type="match status" value="1"/>
</dbReference>
<dbReference type="PANTHER" id="PTHR13789:SF309">
    <property type="entry name" value="PUTATIVE (AFU_ORTHOLOGUE AFUA_6G14510)-RELATED"/>
    <property type="match status" value="1"/>
</dbReference>
<dbReference type="InterPro" id="IPR050493">
    <property type="entry name" value="FAD-dep_Monooxygenase_BioMet"/>
</dbReference>
<dbReference type="OrthoDB" id="4568714at2"/>
<comment type="caution">
    <text evidence="4">The sequence shown here is derived from an EMBL/GenBank/DDBJ whole genome shotgun (WGS) entry which is preliminary data.</text>
</comment>
<dbReference type="Pfam" id="PF01494">
    <property type="entry name" value="FAD_binding_3"/>
    <property type="match status" value="2"/>
</dbReference>
<dbReference type="Proteomes" id="UP000239203">
    <property type="component" value="Unassembled WGS sequence"/>
</dbReference>
<gene>
    <name evidence="4" type="ORF">CLV40_104155</name>
</gene>
<dbReference type="RefSeq" id="WP_104478464.1">
    <property type="nucleotide sequence ID" value="NZ_CP154825.1"/>
</dbReference>
<name>A0A2S6GUV3_9PSEU</name>
<sequence length="369" mass="39216">MGTAAVVGGGIAGLTTAIGLVRRGWDVEVHERAAEFTEVGAGISLWANALRALDVLGLGDQVRARGAYSGQGGFRDRKGRWLARGAGGPDELVMLHRAELLDVLLAAVPDGVLRPGSPAADVRVVDGKPVLNGREYDLLVGADGLRSTVRAALWPDAPSPRYSGHTAWRTIVPAAGLPAVAGSETWGDRQVFGVFPMSDDRVYVYAAAVLPADTRFPHSELDELRRRFADWPDPVPAVLAAATAAVRHDLYYLPDLPTYARGPVALVGDAAHAMTPNLGQGGCQAIEDAVTLAATADLRRYDALRRPRSQSIARRSRTAGRLAHAGAAAPLRDAALRLLPPALFRRQLASVLDWPPTTPRPGERWGSAV</sequence>
<feature type="domain" description="FAD-binding" evidence="3">
    <location>
        <begin position="137"/>
        <end position="293"/>
    </location>
</feature>
<dbReference type="AlphaFoldDB" id="A0A2S6GUV3"/>
<dbReference type="SUPFAM" id="SSF51905">
    <property type="entry name" value="FAD/NAD(P)-binding domain"/>
    <property type="match status" value="1"/>
</dbReference>
<dbReference type="Gene3D" id="3.50.50.60">
    <property type="entry name" value="FAD/NAD(P)-binding domain"/>
    <property type="match status" value="1"/>
</dbReference>
<accession>A0A2S6GUV3</accession>
<dbReference type="PRINTS" id="PR00420">
    <property type="entry name" value="RNGMNOXGNASE"/>
</dbReference>
<evidence type="ECO:0000313" key="4">
    <source>
        <dbReference type="EMBL" id="PPK68911.1"/>
    </source>
</evidence>
<dbReference type="InterPro" id="IPR036188">
    <property type="entry name" value="FAD/NAD-bd_sf"/>
</dbReference>